<name>A0AAV5MQL2_9ROSI</name>
<evidence type="ECO:0000313" key="2">
    <source>
        <dbReference type="EMBL" id="GKV51026.1"/>
    </source>
</evidence>
<evidence type="ECO:0000256" key="1">
    <source>
        <dbReference type="SAM" id="MobiDB-lite"/>
    </source>
</evidence>
<proteinExistence type="predicted"/>
<evidence type="ECO:0000313" key="3">
    <source>
        <dbReference type="Proteomes" id="UP001054252"/>
    </source>
</evidence>
<keyword evidence="3" id="KW-1185">Reference proteome</keyword>
<feature type="region of interest" description="Disordered" evidence="1">
    <location>
        <begin position="1"/>
        <end position="27"/>
    </location>
</feature>
<protein>
    <submittedName>
        <fullName evidence="2">Uncharacterized protein</fullName>
    </submittedName>
</protein>
<feature type="compositionally biased region" description="Gly residues" evidence="1">
    <location>
        <begin position="1"/>
        <end position="15"/>
    </location>
</feature>
<dbReference type="Proteomes" id="UP001054252">
    <property type="component" value="Unassembled WGS sequence"/>
</dbReference>
<reference evidence="2 3" key="1">
    <citation type="journal article" date="2021" name="Commun. Biol.">
        <title>The genome of Shorea leprosula (Dipterocarpaceae) highlights the ecological relevance of drought in aseasonal tropical rainforests.</title>
        <authorList>
            <person name="Ng K.K.S."/>
            <person name="Kobayashi M.J."/>
            <person name="Fawcett J.A."/>
            <person name="Hatakeyama M."/>
            <person name="Paape T."/>
            <person name="Ng C.H."/>
            <person name="Ang C.C."/>
            <person name="Tnah L.H."/>
            <person name="Lee C.T."/>
            <person name="Nishiyama T."/>
            <person name="Sese J."/>
            <person name="O'Brien M.J."/>
            <person name="Copetti D."/>
            <person name="Mohd Noor M.I."/>
            <person name="Ong R.C."/>
            <person name="Putra M."/>
            <person name="Sireger I.Z."/>
            <person name="Indrioko S."/>
            <person name="Kosugi Y."/>
            <person name="Izuno A."/>
            <person name="Isagi Y."/>
            <person name="Lee S.L."/>
            <person name="Shimizu K.K."/>
        </authorList>
    </citation>
    <scope>NUCLEOTIDE SEQUENCE [LARGE SCALE GENOMIC DNA]</scope>
    <source>
        <strain evidence="2">214</strain>
    </source>
</reference>
<dbReference type="EMBL" id="BPVZ01000424">
    <property type="protein sequence ID" value="GKV51026.1"/>
    <property type="molecule type" value="Genomic_DNA"/>
</dbReference>
<accession>A0AAV5MQL2</accession>
<gene>
    <name evidence="2" type="ORF">SLEP1_g57703</name>
</gene>
<organism evidence="2 3">
    <name type="scientific">Rubroshorea leprosula</name>
    <dbReference type="NCBI Taxonomy" id="152421"/>
    <lineage>
        <taxon>Eukaryota</taxon>
        <taxon>Viridiplantae</taxon>
        <taxon>Streptophyta</taxon>
        <taxon>Embryophyta</taxon>
        <taxon>Tracheophyta</taxon>
        <taxon>Spermatophyta</taxon>
        <taxon>Magnoliopsida</taxon>
        <taxon>eudicotyledons</taxon>
        <taxon>Gunneridae</taxon>
        <taxon>Pentapetalae</taxon>
        <taxon>rosids</taxon>
        <taxon>malvids</taxon>
        <taxon>Malvales</taxon>
        <taxon>Dipterocarpaceae</taxon>
        <taxon>Rubroshorea</taxon>
    </lineage>
</organism>
<sequence>MEVDGGGGGGGGGGRGKGEGAAEARGGIKIGGYESKGREDMLVSTGASVMGKKANIMPLTGMMDK</sequence>
<comment type="caution">
    <text evidence="2">The sequence shown here is derived from an EMBL/GenBank/DDBJ whole genome shotgun (WGS) entry which is preliminary data.</text>
</comment>
<dbReference type="AlphaFoldDB" id="A0AAV5MQL2"/>